<gene>
    <name evidence="2" type="ORF">FZ040_11645</name>
</gene>
<protein>
    <submittedName>
        <fullName evidence="2">Lytic transglycosylase domain-containing protein</fullName>
    </submittedName>
</protein>
<name>A0A5D6VY81_9FIRM</name>
<evidence type="ECO:0000313" key="3">
    <source>
        <dbReference type="Proteomes" id="UP000323646"/>
    </source>
</evidence>
<reference evidence="2 3" key="1">
    <citation type="submission" date="2019-08" db="EMBL/GenBank/DDBJ databases">
        <title>Selenomonas sp. mPRGC5 and Selenomonas sp. mPRGC8 isolated from ruminal fluid of dairy goat (Capra hircus).</title>
        <authorList>
            <person name="Poothong S."/>
            <person name="Nuengjamnong C."/>
            <person name="Tanasupawat S."/>
        </authorList>
    </citation>
    <scope>NUCLEOTIDE SEQUENCE [LARGE SCALE GENOMIC DNA]</scope>
    <source>
        <strain evidence="3">mPRGC5</strain>
    </source>
</reference>
<accession>A0A5D6VY81</accession>
<dbReference type="InterPro" id="IPR008258">
    <property type="entry name" value="Transglycosylase_SLT_dom_1"/>
</dbReference>
<proteinExistence type="predicted"/>
<organism evidence="2 3">
    <name type="scientific">Selenomonas ruminis</name>
    <dbReference type="NCBI Taxonomy" id="2593411"/>
    <lineage>
        <taxon>Bacteria</taxon>
        <taxon>Bacillati</taxon>
        <taxon>Bacillota</taxon>
        <taxon>Negativicutes</taxon>
        <taxon>Selenomonadales</taxon>
        <taxon>Selenomonadaceae</taxon>
        <taxon>Selenomonas</taxon>
    </lineage>
</organism>
<feature type="domain" description="Transglycosylase SLT" evidence="1">
    <location>
        <begin position="52"/>
        <end position="152"/>
    </location>
</feature>
<dbReference type="OrthoDB" id="9815002at2"/>
<dbReference type="Pfam" id="PF01464">
    <property type="entry name" value="SLT"/>
    <property type="match status" value="1"/>
</dbReference>
<evidence type="ECO:0000259" key="1">
    <source>
        <dbReference type="Pfam" id="PF01464"/>
    </source>
</evidence>
<dbReference type="SUPFAM" id="SSF53955">
    <property type="entry name" value="Lysozyme-like"/>
    <property type="match status" value="1"/>
</dbReference>
<dbReference type="Gene3D" id="1.10.530.10">
    <property type="match status" value="1"/>
</dbReference>
<dbReference type="PANTHER" id="PTHR37423">
    <property type="entry name" value="SOLUBLE LYTIC MUREIN TRANSGLYCOSYLASE-RELATED"/>
    <property type="match status" value="1"/>
</dbReference>
<comment type="caution">
    <text evidence="2">The sequence shown here is derived from an EMBL/GenBank/DDBJ whole genome shotgun (WGS) entry which is preliminary data.</text>
</comment>
<keyword evidence="3" id="KW-1185">Reference proteome</keyword>
<dbReference type="InterPro" id="IPR023346">
    <property type="entry name" value="Lysozyme-like_dom_sf"/>
</dbReference>
<dbReference type="CDD" id="cd00254">
    <property type="entry name" value="LT-like"/>
    <property type="match status" value="1"/>
</dbReference>
<feature type="non-terminal residue" evidence="2">
    <location>
        <position position="1"/>
    </location>
</feature>
<dbReference type="PANTHER" id="PTHR37423:SF2">
    <property type="entry name" value="MEMBRANE-BOUND LYTIC MUREIN TRANSGLYCOSYLASE C"/>
    <property type="match status" value="1"/>
</dbReference>
<dbReference type="AlphaFoldDB" id="A0A5D6VY81"/>
<dbReference type="EMBL" id="VTOY01000014">
    <property type="protein sequence ID" value="TYZ20467.1"/>
    <property type="molecule type" value="Genomic_DNA"/>
</dbReference>
<sequence>SIAILSLCILYGGLPVEKTAEAADVRSVVYSEVAAYNANANEAVWITDAICYASSLYGVDPLLVTSVMETESHFNFGSFSNAGAIGLMQLMPATASSVGVDPYDPLGNVIGGVSYLRSQLDSFSGSGDYAVTNAVAAYNAGGNAVRNYGGCPPYAETQNYVVKVNDIYTQLLNRYYYQ</sequence>
<evidence type="ECO:0000313" key="2">
    <source>
        <dbReference type="EMBL" id="TYZ20467.1"/>
    </source>
</evidence>
<dbReference type="Proteomes" id="UP000323646">
    <property type="component" value="Unassembled WGS sequence"/>
</dbReference>